<accession>A0A4R3NTW3</accession>
<gene>
    <name evidence="2" type="ORF">EDC90_101584</name>
</gene>
<dbReference type="InterPro" id="IPR007922">
    <property type="entry name" value="DciA-like"/>
</dbReference>
<keyword evidence="3" id="KW-1185">Reference proteome</keyword>
<feature type="region of interest" description="Disordered" evidence="1">
    <location>
        <begin position="47"/>
        <end position="67"/>
    </location>
</feature>
<proteinExistence type="predicted"/>
<dbReference type="EMBL" id="SMAR01000015">
    <property type="protein sequence ID" value="TCT38871.1"/>
    <property type="molecule type" value="Genomic_DNA"/>
</dbReference>
<dbReference type="Pfam" id="PF05258">
    <property type="entry name" value="DciA"/>
    <property type="match status" value="1"/>
</dbReference>
<dbReference type="AlphaFoldDB" id="A0A4R3NTW3"/>
<name>A0A4R3NTW3_9HYPH</name>
<evidence type="ECO:0000313" key="3">
    <source>
        <dbReference type="Proteomes" id="UP000295097"/>
    </source>
</evidence>
<organism evidence="2 3">
    <name type="scientific">Martelella mediterranea</name>
    <dbReference type="NCBI Taxonomy" id="293089"/>
    <lineage>
        <taxon>Bacteria</taxon>
        <taxon>Pseudomonadati</taxon>
        <taxon>Pseudomonadota</taxon>
        <taxon>Alphaproteobacteria</taxon>
        <taxon>Hyphomicrobiales</taxon>
        <taxon>Aurantimonadaceae</taxon>
        <taxon>Martelella</taxon>
    </lineage>
</organism>
<feature type="compositionally biased region" description="Basic residues" evidence="1">
    <location>
        <begin position="50"/>
        <end position="67"/>
    </location>
</feature>
<comment type="caution">
    <text evidence="2">The sequence shown here is derived from an EMBL/GenBank/DDBJ whole genome shotgun (WGS) entry which is preliminary data.</text>
</comment>
<sequence length="231" mass="26140">MVIVPIDQGLCIKVHEGQIYPEEKRKYRLRGATVFNDRKKAYFEPEKQGQHFKAHNGKPGMKPHRPRSASQIADIANSLVDPILAKRSGISTSLLNAWEEIAGESYAAFSRPESINWPRRNEGMEDGSFRPGALTIACEGARVLFLTHAKDELIHRVNGFFGFIAIDRIRIVQKPIQPQNARHKAPPQLTLAEKKTLERKLEGIESDDLKRAIMRLGTGILDEKRKKATKR</sequence>
<evidence type="ECO:0000256" key="1">
    <source>
        <dbReference type="SAM" id="MobiDB-lite"/>
    </source>
</evidence>
<evidence type="ECO:0000313" key="2">
    <source>
        <dbReference type="EMBL" id="TCT38871.1"/>
    </source>
</evidence>
<reference evidence="2 3" key="1">
    <citation type="submission" date="2019-03" db="EMBL/GenBank/DDBJ databases">
        <title>Freshwater and sediment microbial communities from various areas in North America, analyzing microbe dynamics in response to fracking.</title>
        <authorList>
            <person name="Lamendella R."/>
        </authorList>
    </citation>
    <scope>NUCLEOTIDE SEQUENCE [LARGE SCALE GENOMIC DNA]</scope>
    <source>
        <strain evidence="2 3">175.2</strain>
    </source>
</reference>
<protein>
    <submittedName>
        <fullName evidence="2">Uncharacterized protein</fullName>
    </submittedName>
</protein>
<dbReference type="Proteomes" id="UP000295097">
    <property type="component" value="Unassembled WGS sequence"/>
</dbReference>